<reference evidence="2" key="1">
    <citation type="submission" date="2021-03" db="EMBL/GenBank/DDBJ databases">
        <title>Whole genome shotgun sequence of Actinoplanes consettensis NBRC 14913.</title>
        <authorList>
            <person name="Komaki H."/>
            <person name="Tamura T."/>
        </authorList>
    </citation>
    <scope>NUCLEOTIDE SEQUENCE</scope>
    <source>
        <strain evidence="2">NBRC 14913</strain>
    </source>
</reference>
<sequence>MTAPFSSGVTRNTPPITTVGNSQTTIVHSVPRDGTVTSVTWIPTAAVTGANTNTRSMSLVNKGTDGAGTAVVATLQFDAGVNATAAVAKTITLSGTPANLQVTSGQVLQWQSAAVGTGIADPGGLVSVGIVAKYA</sequence>
<dbReference type="EMBL" id="BOQP01000052">
    <property type="protein sequence ID" value="GIM82674.1"/>
    <property type="molecule type" value="Genomic_DNA"/>
</dbReference>
<protein>
    <submittedName>
        <fullName evidence="2">Uncharacterized protein</fullName>
    </submittedName>
</protein>
<evidence type="ECO:0000313" key="3">
    <source>
        <dbReference type="Proteomes" id="UP000680865"/>
    </source>
</evidence>
<gene>
    <name evidence="2" type="ORF">Aco04nite_82700</name>
</gene>
<dbReference type="Proteomes" id="UP000680865">
    <property type="component" value="Unassembled WGS sequence"/>
</dbReference>
<evidence type="ECO:0000256" key="1">
    <source>
        <dbReference type="SAM" id="MobiDB-lite"/>
    </source>
</evidence>
<dbReference type="AlphaFoldDB" id="A0A919VWJ5"/>
<keyword evidence="3" id="KW-1185">Reference proteome</keyword>
<accession>A0A919VWJ5</accession>
<organism evidence="2 3">
    <name type="scientific">Winogradskya consettensis</name>
    <dbReference type="NCBI Taxonomy" id="113560"/>
    <lineage>
        <taxon>Bacteria</taxon>
        <taxon>Bacillati</taxon>
        <taxon>Actinomycetota</taxon>
        <taxon>Actinomycetes</taxon>
        <taxon>Micromonosporales</taxon>
        <taxon>Micromonosporaceae</taxon>
        <taxon>Winogradskya</taxon>
    </lineage>
</organism>
<feature type="region of interest" description="Disordered" evidence="1">
    <location>
        <begin position="1"/>
        <end position="21"/>
    </location>
</feature>
<name>A0A919VWJ5_9ACTN</name>
<comment type="caution">
    <text evidence="2">The sequence shown here is derived from an EMBL/GenBank/DDBJ whole genome shotgun (WGS) entry which is preliminary data.</text>
</comment>
<proteinExistence type="predicted"/>
<dbReference type="RefSeq" id="WP_213002639.1">
    <property type="nucleotide sequence ID" value="NZ_BAAATW010000006.1"/>
</dbReference>
<evidence type="ECO:0000313" key="2">
    <source>
        <dbReference type="EMBL" id="GIM82674.1"/>
    </source>
</evidence>